<dbReference type="InterPro" id="IPR045340">
    <property type="entry name" value="DUF6533"/>
</dbReference>
<dbReference type="RefSeq" id="XP_040758446.1">
    <property type="nucleotide sequence ID" value="XM_040913431.1"/>
</dbReference>
<evidence type="ECO:0000256" key="1">
    <source>
        <dbReference type="SAM" id="Phobius"/>
    </source>
</evidence>
<organism evidence="3 4">
    <name type="scientific">Laetiporus sulphureus 93-53</name>
    <dbReference type="NCBI Taxonomy" id="1314785"/>
    <lineage>
        <taxon>Eukaryota</taxon>
        <taxon>Fungi</taxon>
        <taxon>Dikarya</taxon>
        <taxon>Basidiomycota</taxon>
        <taxon>Agaricomycotina</taxon>
        <taxon>Agaricomycetes</taxon>
        <taxon>Polyporales</taxon>
        <taxon>Laetiporus</taxon>
    </lineage>
</organism>
<dbReference type="EMBL" id="KV427679">
    <property type="protein sequence ID" value="KZT00706.1"/>
    <property type="molecule type" value="Genomic_DNA"/>
</dbReference>
<gene>
    <name evidence="3" type="ORF">LAESUDRAFT_764378</name>
</gene>
<accession>A0A165BC03</accession>
<protein>
    <recommendedName>
        <fullName evidence="2">DUF6533 domain-containing protein</fullName>
    </recommendedName>
</protein>
<keyword evidence="1" id="KW-0472">Membrane</keyword>
<evidence type="ECO:0000313" key="3">
    <source>
        <dbReference type="EMBL" id="KZT00706.1"/>
    </source>
</evidence>
<dbReference type="OrthoDB" id="2638860at2759"/>
<keyword evidence="1" id="KW-0812">Transmembrane</keyword>
<dbReference type="AlphaFoldDB" id="A0A165BC03"/>
<feature type="transmembrane region" description="Helical" evidence="1">
    <location>
        <begin position="97"/>
        <end position="118"/>
    </location>
</feature>
<feature type="transmembrane region" description="Helical" evidence="1">
    <location>
        <begin position="229"/>
        <end position="249"/>
    </location>
</feature>
<feature type="transmembrane region" description="Helical" evidence="1">
    <location>
        <begin position="197"/>
        <end position="217"/>
    </location>
</feature>
<dbReference type="Proteomes" id="UP000076871">
    <property type="component" value="Unassembled WGS sequence"/>
</dbReference>
<dbReference type="InParanoid" id="A0A165BC03"/>
<reference evidence="3 4" key="1">
    <citation type="journal article" date="2016" name="Mol. Biol. Evol.">
        <title>Comparative Genomics of Early-Diverging Mushroom-Forming Fungi Provides Insights into the Origins of Lignocellulose Decay Capabilities.</title>
        <authorList>
            <person name="Nagy L.G."/>
            <person name="Riley R."/>
            <person name="Tritt A."/>
            <person name="Adam C."/>
            <person name="Daum C."/>
            <person name="Floudas D."/>
            <person name="Sun H."/>
            <person name="Yadav J.S."/>
            <person name="Pangilinan J."/>
            <person name="Larsson K.H."/>
            <person name="Matsuura K."/>
            <person name="Barry K."/>
            <person name="Labutti K."/>
            <person name="Kuo R."/>
            <person name="Ohm R.A."/>
            <person name="Bhattacharya S.S."/>
            <person name="Shirouzu T."/>
            <person name="Yoshinaga Y."/>
            <person name="Martin F.M."/>
            <person name="Grigoriev I.V."/>
            <person name="Hibbett D.S."/>
        </authorList>
    </citation>
    <scope>NUCLEOTIDE SEQUENCE [LARGE SCALE GENOMIC DNA]</scope>
    <source>
        <strain evidence="3 4">93-53</strain>
    </source>
</reference>
<dbReference type="Pfam" id="PF20151">
    <property type="entry name" value="DUF6533"/>
    <property type="match status" value="1"/>
</dbReference>
<dbReference type="GeneID" id="63830459"/>
<feature type="transmembrane region" description="Helical" evidence="1">
    <location>
        <begin position="156"/>
        <end position="177"/>
    </location>
</feature>
<sequence length="312" mass="34367">MLLYGRDVSEVLSPDEVPDQVQGNQTGIYVSVVLATLVSYDAICTFDKEVRYFWNGCTLGMTKTVFFLVCASTSNSPEKSSHHALLIGNVSQWGKDFSYWVTIIAIDYILMIRVLALYHNGLSPLMFLRNFPKFGLLGLTPSITSCSYFAPGNEDTYILDWTIPLAYEALLLALALYKATKFWKSNGLHGSRLVWVLIKDQAVYFALAISCSVLYIVDDIVLMSPTLTSVIQAMGSPTLLCILGSRMFFNLKEAAGHGINVGTNWSSYSHGTDDVFHFESVFDDPQIGEGALAPSVFTIQGTGTSSLKPMPE</sequence>
<proteinExistence type="predicted"/>
<evidence type="ECO:0000313" key="4">
    <source>
        <dbReference type="Proteomes" id="UP000076871"/>
    </source>
</evidence>
<keyword evidence="4" id="KW-1185">Reference proteome</keyword>
<evidence type="ECO:0000259" key="2">
    <source>
        <dbReference type="Pfam" id="PF20151"/>
    </source>
</evidence>
<feature type="domain" description="DUF6533" evidence="2">
    <location>
        <begin position="29"/>
        <end position="68"/>
    </location>
</feature>
<keyword evidence="1" id="KW-1133">Transmembrane helix</keyword>
<name>A0A165BC03_9APHY</name>